<keyword evidence="3 9" id="KW-0808">Transferase</keyword>
<evidence type="ECO:0000313" key="10">
    <source>
        <dbReference type="Proteomes" id="UP000238762"/>
    </source>
</evidence>
<reference evidence="9 10" key="1">
    <citation type="submission" date="2018-02" db="EMBL/GenBank/DDBJ databases">
        <authorList>
            <person name="Cohen D.B."/>
            <person name="Kent A.D."/>
        </authorList>
    </citation>
    <scope>NUCLEOTIDE SEQUENCE [LARGE SCALE GENOMIC DNA]</scope>
    <source>
        <strain evidence="9 10">CCAP 1448/3</strain>
    </source>
</reference>
<comment type="similarity">
    <text evidence="2">Belongs to the bacterial sugar transferase family.</text>
</comment>
<feature type="transmembrane region" description="Helical" evidence="7">
    <location>
        <begin position="32"/>
        <end position="49"/>
    </location>
</feature>
<evidence type="ECO:0000313" key="9">
    <source>
        <dbReference type="EMBL" id="PSB02087.1"/>
    </source>
</evidence>
<feature type="transmembrane region" description="Helical" evidence="7">
    <location>
        <begin position="285"/>
        <end position="306"/>
    </location>
</feature>
<accession>A0A2T1C1Q8</accession>
<keyword evidence="5 7" id="KW-1133">Transmembrane helix</keyword>
<evidence type="ECO:0000256" key="7">
    <source>
        <dbReference type="SAM" id="Phobius"/>
    </source>
</evidence>
<evidence type="ECO:0000256" key="3">
    <source>
        <dbReference type="ARBA" id="ARBA00022679"/>
    </source>
</evidence>
<feature type="transmembrane region" description="Helical" evidence="7">
    <location>
        <begin position="64"/>
        <end position="82"/>
    </location>
</feature>
<organism evidence="9 10">
    <name type="scientific">Merismopedia glauca CCAP 1448/3</name>
    <dbReference type="NCBI Taxonomy" id="1296344"/>
    <lineage>
        <taxon>Bacteria</taxon>
        <taxon>Bacillati</taxon>
        <taxon>Cyanobacteriota</taxon>
        <taxon>Cyanophyceae</taxon>
        <taxon>Synechococcales</taxon>
        <taxon>Merismopediaceae</taxon>
        <taxon>Merismopedia</taxon>
    </lineage>
</organism>
<dbReference type="GO" id="GO:0016020">
    <property type="term" value="C:membrane"/>
    <property type="evidence" value="ECO:0007669"/>
    <property type="project" value="UniProtKB-SubCell"/>
</dbReference>
<dbReference type="PANTHER" id="PTHR30576">
    <property type="entry name" value="COLANIC BIOSYNTHESIS UDP-GLUCOSE LIPID CARRIER TRANSFERASE"/>
    <property type="match status" value="1"/>
</dbReference>
<feature type="transmembrane region" description="Helical" evidence="7">
    <location>
        <begin position="127"/>
        <end position="149"/>
    </location>
</feature>
<evidence type="ECO:0000256" key="1">
    <source>
        <dbReference type="ARBA" id="ARBA00004141"/>
    </source>
</evidence>
<dbReference type="PANTHER" id="PTHR30576:SF23">
    <property type="entry name" value="GLUCOSYLTRANSFERASE"/>
    <property type="match status" value="1"/>
</dbReference>
<feature type="domain" description="Bacterial sugar transferase" evidence="8">
    <location>
        <begin position="280"/>
        <end position="470"/>
    </location>
</feature>
<protein>
    <submittedName>
        <fullName evidence="9">Glucosyl transferase</fullName>
    </submittedName>
</protein>
<dbReference type="AlphaFoldDB" id="A0A2T1C1Q8"/>
<dbReference type="RefSeq" id="WP_106289462.1">
    <property type="nucleotide sequence ID" value="NZ_CAWNTC010000100.1"/>
</dbReference>
<dbReference type="Pfam" id="PF02397">
    <property type="entry name" value="Bac_transf"/>
    <property type="match status" value="1"/>
</dbReference>
<evidence type="ECO:0000256" key="4">
    <source>
        <dbReference type="ARBA" id="ARBA00022692"/>
    </source>
</evidence>
<comment type="subcellular location">
    <subcellularLocation>
        <location evidence="1">Membrane</location>
        <topology evidence="1">Multi-pass membrane protein</topology>
    </subcellularLocation>
</comment>
<keyword evidence="4 7" id="KW-0812">Transmembrane</keyword>
<evidence type="ECO:0000256" key="2">
    <source>
        <dbReference type="ARBA" id="ARBA00006464"/>
    </source>
</evidence>
<keyword evidence="10" id="KW-1185">Reference proteome</keyword>
<gene>
    <name evidence="9" type="ORF">C7B64_14950</name>
</gene>
<comment type="caution">
    <text evidence="9">The sequence shown here is derived from an EMBL/GenBank/DDBJ whole genome shotgun (WGS) entry which is preliminary data.</text>
</comment>
<evidence type="ECO:0000259" key="8">
    <source>
        <dbReference type="Pfam" id="PF02397"/>
    </source>
</evidence>
<dbReference type="InterPro" id="IPR017475">
    <property type="entry name" value="EPS_sugar_tfrase"/>
</dbReference>
<proteinExistence type="inferred from homology"/>
<dbReference type="EMBL" id="PVWJ01000074">
    <property type="protein sequence ID" value="PSB02087.1"/>
    <property type="molecule type" value="Genomic_DNA"/>
</dbReference>
<name>A0A2T1C1Q8_9CYAN</name>
<dbReference type="Proteomes" id="UP000238762">
    <property type="component" value="Unassembled WGS sequence"/>
</dbReference>
<keyword evidence="6 7" id="KW-0472">Membrane</keyword>
<dbReference type="GO" id="GO:0016780">
    <property type="term" value="F:phosphotransferase activity, for other substituted phosphate groups"/>
    <property type="evidence" value="ECO:0007669"/>
    <property type="project" value="TreeGrafter"/>
</dbReference>
<evidence type="ECO:0000256" key="5">
    <source>
        <dbReference type="ARBA" id="ARBA00022989"/>
    </source>
</evidence>
<evidence type="ECO:0000256" key="6">
    <source>
        <dbReference type="ARBA" id="ARBA00023136"/>
    </source>
</evidence>
<sequence length="475" mass="55039">MANTAFSKPTLDLRAPGFVRVRKGSWWWQRSIVLSGLDYSLLFMAWMLSKGVSDPIYLTGNKTIYYFSVFVIISIQIITLWAEGLYQEGKKKFNYLNIVKSLCFAHGLILLFSFIFRPVVDINQSRLTFSCLMSMAFVCAGRWGINIILQHLRQQKILGLLPIFMICNPENSAQFAQLIKQENRYAIRGSASPKSLDRENRPETLAHLNKLGVTEVFISWDAIKNRMFLCWLFQASGITVRIVPMELKPIYRDIEFNQIEGMTCINFNCPIITGKDFWIKRSFDFCFAVLFLSLTFPLYLAIALAIKLDSPGSIFYRQTRIGLHGKEFRVWKFRTMRSDADKFQQELEALNESPDGIFFKIKDDPRITKVGKFLRRYSLDELPQIFNVLCGEMSVVGPRPLPTRDVDKFSERHFIRHEVLPGITGLWQVSGRSNILDFEQVVNLDLHYIEHWSLKLDLKILIKTIKVVFQKEGAY</sequence>
<reference evidence="9 10" key="2">
    <citation type="submission" date="2018-03" db="EMBL/GenBank/DDBJ databases">
        <title>The ancient ancestry and fast evolution of plastids.</title>
        <authorList>
            <person name="Moore K.R."/>
            <person name="Magnabosco C."/>
            <person name="Momper L."/>
            <person name="Gold D.A."/>
            <person name="Bosak T."/>
            <person name="Fournier G.P."/>
        </authorList>
    </citation>
    <scope>NUCLEOTIDE SEQUENCE [LARGE SCALE GENOMIC DNA]</scope>
    <source>
        <strain evidence="9 10">CCAP 1448/3</strain>
    </source>
</reference>
<dbReference type="InterPro" id="IPR003362">
    <property type="entry name" value="Bact_transf"/>
</dbReference>
<dbReference type="OrthoDB" id="570875at2"/>
<dbReference type="NCBIfam" id="TIGR03025">
    <property type="entry name" value="EPS_sugtrans"/>
    <property type="match status" value="1"/>
</dbReference>
<feature type="transmembrane region" description="Helical" evidence="7">
    <location>
        <begin position="94"/>
        <end position="115"/>
    </location>
</feature>